<evidence type="ECO:0000313" key="2">
    <source>
        <dbReference type="Proteomes" id="UP000242715"/>
    </source>
</evidence>
<dbReference type="Proteomes" id="UP000242715">
    <property type="component" value="Unassembled WGS sequence"/>
</dbReference>
<dbReference type="AlphaFoldDB" id="A0A2Z6NIC1"/>
<protein>
    <submittedName>
        <fullName evidence="1">Uncharacterized protein</fullName>
    </submittedName>
</protein>
<sequence length="109" mass="12437">MRMRQDEPLEVAPFEIDMPYDVHDDEQLEEEENEGRDLIELVGKGNKLFKLVVLDQPPFRGHQRGEGRVLMRSACPVLLNFCGKKANKHEINAEVDGSNGATRYDLDVL</sequence>
<name>A0A2Z6NIC1_TRISU</name>
<reference evidence="2" key="1">
    <citation type="journal article" date="2017" name="Front. Plant Sci.">
        <title>Climate Clever Clovers: New Paradigm to Reduce the Environmental Footprint of Ruminants by Breeding Low Methanogenic Forages Utilizing Haplotype Variation.</title>
        <authorList>
            <person name="Kaur P."/>
            <person name="Appels R."/>
            <person name="Bayer P.E."/>
            <person name="Keeble-Gagnere G."/>
            <person name="Wang J."/>
            <person name="Hirakawa H."/>
            <person name="Shirasawa K."/>
            <person name="Vercoe P."/>
            <person name="Stefanova K."/>
            <person name="Durmic Z."/>
            <person name="Nichols P."/>
            <person name="Revell C."/>
            <person name="Isobe S.N."/>
            <person name="Edwards D."/>
            <person name="Erskine W."/>
        </authorList>
    </citation>
    <scope>NUCLEOTIDE SEQUENCE [LARGE SCALE GENOMIC DNA]</scope>
    <source>
        <strain evidence="2">cv. Daliak</strain>
    </source>
</reference>
<accession>A0A2Z6NIC1</accession>
<dbReference type="EMBL" id="DF973875">
    <property type="protein sequence ID" value="GAU41693.1"/>
    <property type="molecule type" value="Genomic_DNA"/>
</dbReference>
<organism evidence="1 2">
    <name type="scientific">Trifolium subterraneum</name>
    <name type="common">Subterranean clover</name>
    <dbReference type="NCBI Taxonomy" id="3900"/>
    <lineage>
        <taxon>Eukaryota</taxon>
        <taxon>Viridiplantae</taxon>
        <taxon>Streptophyta</taxon>
        <taxon>Embryophyta</taxon>
        <taxon>Tracheophyta</taxon>
        <taxon>Spermatophyta</taxon>
        <taxon>Magnoliopsida</taxon>
        <taxon>eudicotyledons</taxon>
        <taxon>Gunneridae</taxon>
        <taxon>Pentapetalae</taxon>
        <taxon>rosids</taxon>
        <taxon>fabids</taxon>
        <taxon>Fabales</taxon>
        <taxon>Fabaceae</taxon>
        <taxon>Papilionoideae</taxon>
        <taxon>50 kb inversion clade</taxon>
        <taxon>NPAAA clade</taxon>
        <taxon>Hologalegina</taxon>
        <taxon>IRL clade</taxon>
        <taxon>Trifolieae</taxon>
        <taxon>Trifolium</taxon>
    </lineage>
</organism>
<proteinExistence type="predicted"/>
<gene>
    <name evidence="1" type="ORF">TSUD_94140</name>
</gene>
<keyword evidence="2" id="KW-1185">Reference proteome</keyword>
<evidence type="ECO:0000313" key="1">
    <source>
        <dbReference type="EMBL" id="GAU41693.1"/>
    </source>
</evidence>